<sequence>MINLIDCLTNQKQILESQGYKVVYISIYGSQNYNLDIYTDDYKSDIDMKAIIVPTLDDLIYNSKPISTVVDTEWGQCDLKDIRSYFQTLIKANPAYIETLFTDYYIVDKHFKKEFDEIFSLKDELVEKLSAQMIRAMYGMMCEKQKALCHPYPTIAHKIEKYGYDGKQLSHVIRLYVMMQDYYAHNKSMKEALIPSDAINMIMKAKLNQYSLEDAKYLMDLTIKQGKEFKEEILNNIDEKTIDYSVKDKFIKLSQDIIKNKIIEECRNYE</sequence>
<dbReference type="Proteomes" id="UP001478862">
    <property type="component" value="Unassembled WGS sequence"/>
</dbReference>
<name>A0ABV1MRJ0_9BACI</name>
<dbReference type="PANTHER" id="PTHR34817">
    <property type="entry name" value="NUCLEOTIDYLTRANSFERASE"/>
    <property type="match status" value="1"/>
</dbReference>
<dbReference type="EMBL" id="JBEGDG010000007">
    <property type="protein sequence ID" value="MEQ6355132.1"/>
    <property type="molecule type" value="Genomic_DNA"/>
</dbReference>
<protein>
    <submittedName>
        <fullName evidence="1">Nucleotidyltransferase domain-containing protein</fullName>
    </submittedName>
</protein>
<reference evidence="1 2" key="1">
    <citation type="submission" date="2024-06" db="EMBL/GenBank/DDBJ databases">
        <title>Lysinibacillus zambalefons sp. nov., a Novel Firmicute Isolated from the Poon Bato Zambales Hyperalkaline Spring.</title>
        <authorList>
            <person name="Aja J.A."/>
            <person name="Lazaro J.E.H."/>
            <person name="Llorin L.D."/>
            <person name="Lim K.R."/>
            <person name="Teodosio J."/>
            <person name="Dalisay D.S."/>
        </authorList>
    </citation>
    <scope>NUCLEOTIDE SEQUENCE [LARGE SCALE GENOMIC DNA]</scope>
    <source>
        <strain evidence="1 2">M3</strain>
    </source>
</reference>
<dbReference type="InterPro" id="IPR018775">
    <property type="entry name" value="RlaP"/>
</dbReference>
<accession>A0ABV1MRJ0</accession>
<keyword evidence="2" id="KW-1185">Reference proteome</keyword>
<evidence type="ECO:0000313" key="1">
    <source>
        <dbReference type="EMBL" id="MEQ6355132.1"/>
    </source>
</evidence>
<gene>
    <name evidence="1" type="ORF">ABNX05_10935</name>
</gene>
<evidence type="ECO:0000313" key="2">
    <source>
        <dbReference type="Proteomes" id="UP001478862"/>
    </source>
</evidence>
<organism evidence="1 2">
    <name type="scientific">Lysinibacillus zambalensis</name>
    <dbReference type="NCBI Taxonomy" id="3160866"/>
    <lineage>
        <taxon>Bacteria</taxon>
        <taxon>Bacillati</taxon>
        <taxon>Bacillota</taxon>
        <taxon>Bacilli</taxon>
        <taxon>Bacillales</taxon>
        <taxon>Bacillaceae</taxon>
        <taxon>Lysinibacillus</taxon>
    </lineage>
</organism>
<dbReference type="PANTHER" id="PTHR34817:SF1">
    <property type="entry name" value="NUCLEOTIDYLTRANSFERASE"/>
    <property type="match status" value="1"/>
</dbReference>
<comment type="caution">
    <text evidence="1">The sequence shown here is derived from an EMBL/GenBank/DDBJ whole genome shotgun (WGS) entry which is preliminary data.</text>
</comment>
<proteinExistence type="predicted"/>